<reference evidence="1" key="2">
    <citation type="submission" date="2023-01" db="EMBL/GenBank/DDBJ databases">
        <title>Gilvimarinus xylanilyticus HB14 isolated from Caulerpa lentillifera aquaculture base in Hainan, China.</title>
        <authorList>
            <person name="Zhang Y.-J."/>
        </authorList>
    </citation>
    <scope>NUCLEOTIDE SEQUENCE</scope>
    <source>
        <strain evidence="1">HB14</strain>
    </source>
</reference>
<dbReference type="Gene3D" id="3.50.50.60">
    <property type="entry name" value="FAD/NAD(P)-binding domain"/>
    <property type="match status" value="1"/>
</dbReference>
<comment type="caution">
    <text evidence="1">The sequence shown here is derived from an EMBL/GenBank/DDBJ whole genome shotgun (WGS) entry which is preliminary data.</text>
</comment>
<dbReference type="EMBL" id="JAMFTH010000002">
    <property type="protein sequence ID" value="MCP8899634.1"/>
    <property type="molecule type" value="Genomic_DNA"/>
</dbReference>
<dbReference type="InterPro" id="IPR036188">
    <property type="entry name" value="FAD/NAD-bd_sf"/>
</dbReference>
<dbReference type="Pfam" id="PF04820">
    <property type="entry name" value="Trp_halogenase"/>
    <property type="match status" value="1"/>
</dbReference>
<evidence type="ECO:0000313" key="2">
    <source>
        <dbReference type="Proteomes" id="UP001139319"/>
    </source>
</evidence>
<dbReference type="AlphaFoldDB" id="A0A9X2HYY1"/>
<evidence type="ECO:0000313" key="1">
    <source>
        <dbReference type="EMBL" id="MCP8899634.1"/>
    </source>
</evidence>
<dbReference type="Proteomes" id="UP001139319">
    <property type="component" value="Unassembled WGS sequence"/>
</dbReference>
<dbReference type="SUPFAM" id="SSF51905">
    <property type="entry name" value="FAD/NAD(P)-binding domain"/>
    <property type="match status" value="1"/>
</dbReference>
<protein>
    <submittedName>
        <fullName evidence="1">Tryptophan 7-halogenase</fullName>
    </submittedName>
</protein>
<organism evidence="1 2">
    <name type="scientific">Gilvimarinus xylanilyticus</name>
    <dbReference type="NCBI Taxonomy" id="2944139"/>
    <lineage>
        <taxon>Bacteria</taxon>
        <taxon>Pseudomonadati</taxon>
        <taxon>Pseudomonadota</taxon>
        <taxon>Gammaproteobacteria</taxon>
        <taxon>Cellvibrionales</taxon>
        <taxon>Cellvibrionaceae</taxon>
        <taxon>Gilvimarinus</taxon>
    </lineage>
</organism>
<dbReference type="RefSeq" id="WP_253967925.1">
    <property type="nucleotide sequence ID" value="NZ_JAMFTH010000002.1"/>
</dbReference>
<dbReference type="GO" id="GO:0004497">
    <property type="term" value="F:monooxygenase activity"/>
    <property type="evidence" value="ECO:0007669"/>
    <property type="project" value="InterPro"/>
</dbReference>
<sequence>MNHKPEPLQHIVVVGQGLVAAGAAVTLAKMLRPFATRISWVQVSTETNKAGIAGAEVADPALGRWLEMIGLPEAKLLHQCQGLYSLGAEYRLESKQFFVPHASHGIQPSPAPFEQEFFKRFSGPEQLAFSEHFLATRAAAKARFAFPAKDPRSARSTLKYGLHLERAALVEAITAHAQNLGVVCQSTDSLQVHGDPQRGIQALSLDGGIRLEADFFIDATGESSRLLGQALGVEFQAQSRSLWPYRITFSEPAESPLKPRSEFARIAGGWRRRAGLRDKTIVDAWLCDQAALDRLEASLREQGCEFASWQQTEGARAQGWVYNCLALGGADAQPGELVLSQWYWACRCLLLWLELLPSGGDQTHLRAEYNRRRSLLYQRLNEVHWMHAAGVECAHADLPADLKWRLDVFTRLGRLWRRDEEVLADEAWLSLALGLGWHAGAYDLTLANIDPKQLAQKHRAIYQTLEREADTMPFLEAVLKDPTTTRFKQNNDG</sequence>
<proteinExistence type="predicted"/>
<keyword evidence="2" id="KW-1185">Reference proteome</keyword>
<name>A0A9X2HYY1_9GAMM</name>
<gene>
    <name evidence="1" type="ORF">M6D89_10010</name>
</gene>
<accession>A0A9X2HYY1</accession>
<reference evidence="1" key="1">
    <citation type="submission" date="2022-05" db="EMBL/GenBank/DDBJ databases">
        <authorList>
            <person name="Sun H.-N."/>
        </authorList>
    </citation>
    <scope>NUCLEOTIDE SEQUENCE</scope>
    <source>
        <strain evidence="1">HB14</strain>
    </source>
</reference>
<dbReference type="InterPro" id="IPR006905">
    <property type="entry name" value="Flavin_halogenase"/>
</dbReference>